<evidence type="ECO:0000313" key="11">
    <source>
        <dbReference type="Proteomes" id="UP001260872"/>
    </source>
</evidence>
<keyword evidence="4 8" id="KW-0812">Transmembrane</keyword>
<feature type="transmembrane region" description="Helical" evidence="8">
    <location>
        <begin position="116"/>
        <end position="137"/>
    </location>
</feature>
<proteinExistence type="predicted"/>
<evidence type="ECO:0000256" key="3">
    <source>
        <dbReference type="ARBA" id="ARBA00022475"/>
    </source>
</evidence>
<dbReference type="PANTHER" id="PTHR42718:SF47">
    <property type="entry name" value="METHYL VIOLOGEN RESISTANCE PROTEIN SMVA"/>
    <property type="match status" value="1"/>
</dbReference>
<sequence>MTSQTPVNPQPALPSERAGLKAWLGLATLVLPVILISVDMTVLGFAVPHLSADLQPTGEQLLWIVDIYGFLIAGFLITMGSLGDRVGRRRLLMIGSAAFGAASALAAFSTSPEMLIGARALLGIAGATLMPSTLSLIRSLFPDPKQRVVAIAVWASAFSAGAAFGPILGGVLLEHFFWGSVFLINLPVIVLILIALPLLVTESKDPNPGRIDAVSVGLSLLGMLSTVYGIKRLVAGDISVLPLVALALGLTALVIFVHRQRRLTHPLLDLSLFSIRRFRAGVVTNFMLVFSMVGALFFLTQLLQTAYEMRPVHASLVLIPGLILSVVASFIVIPIARRLALRTVIAGGLLIAAAGMASLTLLPVTDGMLVVLIAFALLGLGTGLTETLTNDAILTAAPPHRAGAASAISETAYEFGGALGVAVMGSVLTFSYRTQLTGAELPESVPARTVEGASETISAASVAAERLGGTESEALWSAARESFVQSVHLTGGIAAGIVLATILTVWVLLRNDTATVADQAAAAGAGPEPDGAAAPASAEAPAPTA</sequence>
<dbReference type="Gene3D" id="1.20.1250.20">
    <property type="entry name" value="MFS general substrate transporter like domains"/>
    <property type="match status" value="1"/>
</dbReference>
<evidence type="ECO:0000259" key="9">
    <source>
        <dbReference type="PROSITE" id="PS50850"/>
    </source>
</evidence>
<feature type="transmembrane region" description="Helical" evidence="8">
    <location>
        <begin position="23"/>
        <end position="48"/>
    </location>
</feature>
<feature type="domain" description="Major facilitator superfamily (MFS) profile" evidence="9">
    <location>
        <begin position="25"/>
        <end position="513"/>
    </location>
</feature>
<gene>
    <name evidence="10" type="ORF">RH857_01885</name>
</gene>
<feature type="transmembrane region" description="Helical" evidence="8">
    <location>
        <begin position="278"/>
        <end position="300"/>
    </location>
</feature>
<feature type="transmembrane region" description="Helical" evidence="8">
    <location>
        <begin position="175"/>
        <end position="199"/>
    </location>
</feature>
<dbReference type="InterPro" id="IPR036259">
    <property type="entry name" value="MFS_trans_sf"/>
</dbReference>
<dbReference type="InterPro" id="IPR020846">
    <property type="entry name" value="MFS_dom"/>
</dbReference>
<feature type="region of interest" description="Disordered" evidence="7">
    <location>
        <begin position="519"/>
        <end position="545"/>
    </location>
</feature>
<keyword evidence="11" id="KW-1185">Reference proteome</keyword>
<name>A0ABU1FQG1_9MICC</name>
<comment type="caution">
    <text evidence="10">The sequence shown here is derived from an EMBL/GenBank/DDBJ whole genome shotgun (WGS) entry which is preliminary data.</text>
</comment>
<feature type="transmembrane region" description="Helical" evidence="8">
    <location>
        <begin position="312"/>
        <end position="332"/>
    </location>
</feature>
<dbReference type="Pfam" id="PF07690">
    <property type="entry name" value="MFS_1"/>
    <property type="match status" value="1"/>
</dbReference>
<feature type="transmembrane region" description="Helical" evidence="8">
    <location>
        <begin position="487"/>
        <end position="509"/>
    </location>
</feature>
<organism evidence="10 11">
    <name type="scientific">Nesterenkonia flava</name>
    <dbReference type="NCBI Taxonomy" id="469799"/>
    <lineage>
        <taxon>Bacteria</taxon>
        <taxon>Bacillati</taxon>
        <taxon>Actinomycetota</taxon>
        <taxon>Actinomycetes</taxon>
        <taxon>Micrococcales</taxon>
        <taxon>Micrococcaceae</taxon>
        <taxon>Nesterenkonia</taxon>
    </lineage>
</organism>
<protein>
    <submittedName>
        <fullName evidence="10">MFS transporter</fullName>
    </submittedName>
</protein>
<evidence type="ECO:0000256" key="1">
    <source>
        <dbReference type="ARBA" id="ARBA00004651"/>
    </source>
</evidence>
<keyword evidence="2" id="KW-0813">Transport</keyword>
<evidence type="ECO:0000256" key="8">
    <source>
        <dbReference type="SAM" id="Phobius"/>
    </source>
</evidence>
<keyword evidence="3" id="KW-1003">Cell membrane</keyword>
<feature type="transmembrane region" description="Helical" evidence="8">
    <location>
        <begin position="211"/>
        <end position="230"/>
    </location>
</feature>
<comment type="subcellular location">
    <subcellularLocation>
        <location evidence="1">Cell membrane</location>
        <topology evidence="1">Multi-pass membrane protein</topology>
    </subcellularLocation>
</comment>
<keyword evidence="6 8" id="KW-0472">Membrane</keyword>
<keyword evidence="5 8" id="KW-1133">Transmembrane helix</keyword>
<evidence type="ECO:0000256" key="2">
    <source>
        <dbReference type="ARBA" id="ARBA00022448"/>
    </source>
</evidence>
<evidence type="ECO:0000256" key="6">
    <source>
        <dbReference type="ARBA" id="ARBA00023136"/>
    </source>
</evidence>
<feature type="transmembrane region" description="Helical" evidence="8">
    <location>
        <begin position="367"/>
        <end position="385"/>
    </location>
</feature>
<evidence type="ECO:0000256" key="5">
    <source>
        <dbReference type="ARBA" id="ARBA00022989"/>
    </source>
</evidence>
<evidence type="ECO:0000256" key="4">
    <source>
        <dbReference type="ARBA" id="ARBA00022692"/>
    </source>
</evidence>
<evidence type="ECO:0000256" key="7">
    <source>
        <dbReference type="SAM" id="MobiDB-lite"/>
    </source>
</evidence>
<dbReference type="PROSITE" id="PS50850">
    <property type="entry name" value="MFS"/>
    <property type="match status" value="1"/>
</dbReference>
<dbReference type="RefSeq" id="WP_310536277.1">
    <property type="nucleotide sequence ID" value="NZ_BAAAOC010000018.1"/>
</dbReference>
<feature type="transmembrane region" description="Helical" evidence="8">
    <location>
        <begin position="236"/>
        <end position="257"/>
    </location>
</feature>
<dbReference type="Proteomes" id="UP001260872">
    <property type="component" value="Unassembled WGS sequence"/>
</dbReference>
<feature type="transmembrane region" description="Helical" evidence="8">
    <location>
        <begin position="339"/>
        <end position="361"/>
    </location>
</feature>
<dbReference type="CDD" id="cd17321">
    <property type="entry name" value="MFS_MMR_MDR_like"/>
    <property type="match status" value="1"/>
</dbReference>
<dbReference type="InterPro" id="IPR011701">
    <property type="entry name" value="MFS"/>
</dbReference>
<dbReference type="EMBL" id="JAVKGT010000003">
    <property type="protein sequence ID" value="MDR5710892.1"/>
    <property type="molecule type" value="Genomic_DNA"/>
</dbReference>
<dbReference type="SUPFAM" id="SSF103473">
    <property type="entry name" value="MFS general substrate transporter"/>
    <property type="match status" value="1"/>
</dbReference>
<dbReference type="Gene3D" id="1.20.1720.10">
    <property type="entry name" value="Multidrug resistance protein D"/>
    <property type="match status" value="1"/>
</dbReference>
<reference evidence="11" key="1">
    <citation type="submission" date="2023-07" db="EMBL/GenBank/DDBJ databases">
        <title>Description of three actinobacteria isolated from air of manufacturing shop in a pharmaceutical factory.</title>
        <authorList>
            <person name="Zhang D.-F."/>
        </authorList>
    </citation>
    <scope>NUCLEOTIDE SEQUENCE [LARGE SCALE GENOMIC DNA]</scope>
    <source>
        <strain evidence="11">CCTCC AB 207010</strain>
    </source>
</reference>
<evidence type="ECO:0000313" key="10">
    <source>
        <dbReference type="EMBL" id="MDR5710892.1"/>
    </source>
</evidence>
<feature type="transmembrane region" description="Helical" evidence="8">
    <location>
        <begin position="60"/>
        <end position="79"/>
    </location>
</feature>
<feature type="transmembrane region" description="Helical" evidence="8">
    <location>
        <begin position="149"/>
        <end position="169"/>
    </location>
</feature>
<accession>A0ABU1FQG1</accession>
<feature type="transmembrane region" description="Helical" evidence="8">
    <location>
        <begin position="91"/>
        <end position="110"/>
    </location>
</feature>
<dbReference type="PANTHER" id="PTHR42718">
    <property type="entry name" value="MAJOR FACILITATOR SUPERFAMILY MULTIDRUG TRANSPORTER MFSC"/>
    <property type="match status" value="1"/>
</dbReference>